<evidence type="ECO:0000313" key="4">
    <source>
        <dbReference type="Proteomes" id="UP000199021"/>
    </source>
</evidence>
<name>A0A1H9JGG3_9BACT</name>
<evidence type="ECO:0000313" key="3">
    <source>
        <dbReference type="EMBL" id="SEQ85883.1"/>
    </source>
</evidence>
<keyword evidence="1" id="KW-0547">Nucleotide-binding</keyword>
<dbReference type="GO" id="GO:0005525">
    <property type="term" value="F:GTP binding"/>
    <property type="evidence" value="ECO:0007669"/>
    <property type="project" value="UniProtKB-KW"/>
</dbReference>
<dbReference type="RefSeq" id="WP_139211905.1">
    <property type="nucleotide sequence ID" value="NZ_FOFB01000017.1"/>
</dbReference>
<organism evidence="3 4">
    <name type="scientific">Neolewinella agarilytica</name>
    <dbReference type="NCBI Taxonomy" id="478744"/>
    <lineage>
        <taxon>Bacteria</taxon>
        <taxon>Pseudomonadati</taxon>
        <taxon>Bacteroidota</taxon>
        <taxon>Saprospiria</taxon>
        <taxon>Saprospirales</taxon>
        <taxon>Lewinellaceae</taxon>
        <taxon>Neolewinella</taxon>
    </lineage>
</organism>
<proteinExistence type="predicted"/>
<dbReference type="AlphaFoldDB" id="A0A1H9JGG3"/>
<dbReference type="Proteomes" id="UP000199021">
    <property type="component" value="Unassembled WGS sequence"/>
</dbReference>
<gene>
    <name evidence="3" type="ORF">SAMN05444359_11755</name>
</gene>
<dbReference type="EMBL" id="FOFB01000017">
    <property type="protein sequence ID" value="SEQ85883.1"/>
    <property type="molecule type" value="Genomic_DNA"/>
</dbReference>
<evidence type="ECO:0000256" key="1">
    <source>
        <dbReference type="ARBA" id="ARBA00022741"/>
    </source>
</evidence>
<dbReference type="SUPFAM" id="SSF50465">
    <property type="entry name" value="EF-Tu/eEF-1alpha/eIF2-gamma C-terminal domain"/>
    <property type="match status" value="1"/>
</dbReference>
<dbReference type="STRING" id="478744.SAMN05444359_11755"/>
<evidence type="ECO:0008006" key="5">
    <source>
        <dbReference type="Google" id="ProtNLM"/>
    </source>
</evidence>
<reference evidence="4" key="1">
    <citation type="submission" date="2016-10" db="EMBL/GenBank/DDBJ databases">
        <authorList>
            <person name="Varghese N."/>
            <person name="Submissions S."/>
        </authorList>
    </citation>
    <scope>NUCLEOTIDE SEQUENCE [LARGE SCALE GENOMIC DNA]</scope>
    <source>
        <strain evidence="4">DSM 24740</strain>
    </source>
</reference>
<accession>A0A1H9JGG3</accession>
<dbReference type="InParanoid" id="A0A1H9JGG3"/>
<keyword evidence="4" id="KW-1185">Reference proteome</keyword>
<dbReference type="OrthoDB" id="1433539at2"/>
<dbReference type="Gene3D" id="2.40.30.10">
    <property type="entry name" value="Translation factors"/>
    <property type="match status" value="1"/>
</dbReference>
<dbReference type="InterPro" id="IPR009001">
    <property type="entry name" value="Transl_elong_EF1A/Init_IF2_C"/>
</dbReference>
<keyword evidence="2" id="KW-0342">GTP-binding</keyword>
<sequence>MVVRKEISEHNELYLYMNGKLIYKRWLNTGNSKVFDLMAYSKYTYASYTDLDIENSPYVITVRAKIRFNPPTEDGRSTGIYSGYRPNHFFHLDEYDDRVECFMGEISFEEPDILELGKAYEVNVRFILSQRIEPYLKVGKKWFINEGPTNVGTGEIIRFLPSAG</sequence>
<evidence type="ECO:0000256" key="2">
    <source>
        <dbReference type="ARBA" id="ARBA00023134"/>
    </source>
</evidence>
<protein>
    <recommendedName>
        <fullName evidence="5">Elongation factor Tu</fullName>
    </recommendedName>
</protein>